<evidence type="ECO:0000313" key="3">
    <source>
        <dbReference type="Proteomes" id="UP000823775"/>
    </source>
</evidence>
<feature type="non-terminal residue" evidence="2">
    <location>
        <position position="74"/>
    </location>
</feature>
<name>A0ABS8TQF5_DATST</name>
<evidence type="ECO:0000256" key="1">
    <source>
        <dbReference type="SAM" id="MobiDB-lite"/>
    </source>
</evidence>
<accession>A0ABS8TQF5</accession>
<protein>
    <submittedName>
        <fullName evidence="2">Uncharacterized protein</fullName>
    </submittedName>
</protein>
<evidence type="ECO:0000313" key="2">
    <source>
        <dbReference type="EMBL" id="MCD7473119.1"/>
    </source>
</evidence>
<proteinExistence type="predicted"/>
<feature type="region of interest" description="Disordered" evidence="1">
    <location>
        <begin position="50"/>
        <end position="74"/>
    </location>
</feature>
<sequence>VVSRYHRGGILPRVKFELNSSEGARQVRGMELRLHDSLRATLRIIIRHPSSNEAPRQGRGTEMMLRDTLRATLP</sequence>
<comment type="caution">
    <text evidence="2">The sequence shown here is derived from an EMBL/GenBank/DDBJ whole genome shotgun (WGS) entry which is preliminary data.</text>
</comment>
<organism evidence="2 3">
    <name type="scientific">Datura stramonium</name>
    <name type="common">Jimsonweed</name>
    <name type="synonym">Common thornapple</name>
    <dbReference type="NCBI Taxonomy" id="4076"/>
    <lineage>
        <taxon>Eukaryota</taxon>
        <taxon>Viridiplantae</taxon>
        <taxon>Streptophyta</taxon>
        <taxon>Embryophyta</taxon>
        <taxon>Tracheophyta</taxon>
        <taxon>Spermatophyta</taxon>
        <taxon>Magnoliopsida</taxon>
        <taxon>eudicotyledons</taxon>
        <taxon>Gunneridae</taxon>
        <taxon>Pentapetalae</taxon>
        <taxon>asterids</taxon>
        <taxon>lamiids</taxon>
        <taxon>Solanales</taxon>
        <taxon>Solanaceae</taxon>
        <taxon>Solanoideae</taxon>
        <taxon>Datureae</taxon>
        <taxon>Datura</taxon>
    </lineage>
</organism>
<feature type="non-terminal residue" evidence="2">
    <location>
        <position position="1"/>
    </location>
</feature>
<gene>
    <name evidence="2" type="ORF">HAX54_014745</name>
</gene>
<dbReference type="Proteomes" id="UP000823775">
    <property type="component" value="Unassembled WGS sequence"/>
</dbReference>
<reference evidence="2 3" key="1">
    <citation type="journal article" date="2021" name="BMC Genomics">
        <title>Datura genome reveals duplications of psychoactive alkaloid biosynthetic genes and high mutation rate following tissue culture.</title>
        <authorList>
            <person name="Rajewski A."/>
            <person name="Carter-House D."/>
            <person name="Stajich J."/>
            <person name="Litt A."/>
        </authorList>
    </citation>
    <scope>NUCLEOTIDE SEQUENCE [LARGE SCALE GENOMIC DNA]</scope>
    <source>
        <strain evidence="2">AR-01</strain>
    </source>
</reference>
<feature type="compositionally biased region" description="Basic and acidic residues" evidence="1">
    <location>
        <begin position="64"/>
        <end position="74"/>
    </location>
</feature>
<keyword evidence="3" id="KW-1185">Reference proteome</keyword>
<dbReference type="EMBL" id="JACEIK010001923">
    <property type="protein sequence ID" value="MCD7473119.1"/>
    <property type="molecule type" value="Genomic_DNA"/>
</dbReference>